<sequence length="704" mass="75934">MLLDELLIKIGIDADSQAMQQFEQFLNAIGAGTEDAAESLGAFGQALEEAVNEATEQVRAVPEFSEFFASLEKLQTETENLSEDEALDVWVQKLIEGDKLLSAYGEGFIENSDELEQTLKDVGLSAEHVGVVIGKLKSAIEQKKQAIEQDTKAVEQNTEAEKENAESGDDLANKMIGLWATKYGADGLIEKFEVLGVSISKTTVKFAAFAAAFYGATAGVKNFVDANLDALDEIKQLSAVTGESVDQIYNLGKVAEVNGSSAQAAQSSIEGLSRVIGEASAGIGRGAKSFEQYGLSAKKANGDIKTSSEMLGEISDKMKAMGEQEQIAMLAKLGIDGSMIQTLRLGNDELKEQIALANALTLGVGNAENAETAAAFKDALTQVSQVFTAIGEYVSLRAAPSIQRLAERFTKWFTENNEFIKATLNGFGKILSFLFELAAAIDNVVEHTVGWKTVLIALGGILLWFSKRMLLAFATNPVTLIVAAIAGLFLLVDDFITYLEDGESALGEFWKPFKTALLWVKSTWENFVDNFSIDPIGATLSLVTNLIKLPFELGLAAVIGLWNLFTGEQLDLDVIEKGFNKVTDWIKAPFKKAFDWVKGYYDQYIAPIVDTVKGWFGSDESTPTGTANQNTKAYDTMMFDPSYASAPQVAAAGVNNQTSNADNSVKNSNNKITITQNIQGTDNPKAVADQSARAINNQLSPVVG</sequence>
<reference evidence="2" key="1">
    <citation type="journal article" date="2021" name="Proc. Natl. Acad. Sci. U.S.A.">
        <title>A Catalog of Tens of Thousands of Viruses from Human Metagenomes Reveals Hidden Associations with Chronic Diseases.</title>
        <authorList>
            <person name="Tisza M.J."/>
            <person name="Buck C.B."/>
        </authorList>
    </citation>
    <scope>NUCLEOTIDE SEQUENCE</scope>
    <source>
        <strain evidence="2">CtVDo27</strain>
    </source>
</reference>
<evidence type="ECO:0000256" key="1">
    <source>
        <dbReference type="SAM" id="Phobius"/>
    </source>
</evidence>
<accession>A0A8S5LH77</accession>
<organism evidence="2">
    <name type="scientific">Myoviridae sp. ctVDo27</name>
    <dbReference type="NCBI Taxonomy" id="2823548"/>
    <lineage>
        <taxon>Viruses</taxon>
        <taxon>Duplodnaviria</taxon>
        <taxon>Heunggongvirae</taxon>
        <taxon>Uroviricota</taxon>
        <taxon>Caudoviricetes</taxon>
    </lineage>
</organism>
<protein>
    <submittedName>
        <fullName evidence="2">Tail length tape measure protein</fullName>
    </submittedName>
</protein>
<feature type="transmembrane region" description="Helical" evidence="1">
    <location>
        <begin position="470"/>
        <end position="492"/>
    </location>
</feature>
<dbReference type="EMBL" id="BK014720">
    <property type="protein sequence ID" value="DAD69396.1"/>
    <property type="molecule type" value="Genomic_DNA"/>
</dbReference>
<name>A0A8S5LH77_9CAUD</name>
<feature type="transmembrane region" description="Helical" evidence="1">
    <location>
        <begin position="449"/>
        <end position="465"/>
    </location>
</feature>
<keyword evidence="1" id="KW-0812">Transmembrane</keyword>
<evidence type="ECO:0000313" key="2">
    <source>
        <dbReference type="EMBL" id="DAD69396.1"/>
    </source>
</evidence>
<keyword evidence="1" id="KW-1133">Transmembrane helix</keyword>
<proteinExistence type="predicted"/>
<keyword evidence="1" id="KW-0472">Membrane</keyword>